<comment type="caution">
    <text evidence="1">The sequence shown here is derived from an EMBL/GenBank/DDBJ whole genome shotgun (WGS) entry which is preliminary data.</text>
</comment>
<gene>
    <name evidence="1" type="ORF">BKA15_000582</name>
</gene>
<evidence type="ECO:0000313" key="2">
    <source>
        <dbReference type="Proteomes" id="UP000569914"/>
    </source>
</evidence>
<protein>
    <submittedName>
        <fullName evidence="1">Uncharacterized protein</fullName>
    </submittedName>
</protein>
<dbReference type="AlphaFoldDB" id="A0A7Y9L9Z5"/>
<dbReference type="RefSeq" id="WP_179748002.1">
    <property type="nucleotide sequence ID" value="NZ_JACCBU010000001.1"/>
</dbReference>
<organism evidence="1 2">
    <name type="scientific">Microlunatus parietis</name>
    <dbReference type="NCBI Taxonomy" id="682979"/>
    <lineage>
        <taxon>Bacteria</taxon>
        <taxon>Bacillati</taxon>
        <taxon>Actinomycetota</taxon>
        <taxon>Actinomycetes</taxon>
        <taxon>Propionibacteriales</taxon>
        <taxon>Propionibacteriaceae</taxon>
        <taxon>Microlunatus</taxon>
    </lineage>
</organism>
<keyword evidence="2" id="KW-1185">Reference proteome</keyword>
<name>A0A7Y9L9Z5_9ACTN</name>
<proteinExistence type="predicted"/>
<evidence type="ECO:0000313" key="1">
    <source>
        <dbReference type="EMBL" id="NYE69253.1"/>
    </source>
</evidence>
<sequence length="268" mass="29909">MTNDVSQDWPVGTVERRAVLAATVHDRGGNLLEGLRRLATPLREVFAGFGVLATTRTAPAVVSFLEVDLGANVVRDRPSDEHVGAHRREAVRLALEFKPSIVLYSDLDHVMRWIEADRAELEQHLEVLPADFLVIGRTEDARSACPRRLRLTEAIVNHIYELTTGRAWDLMFAFRAMSPAAALAIVEHGTENSIASDIEWPMLAEQRGLSIAYREANGLSYRIVEDFDDEADRHDTDPIAWVTRVEIANRHAQALKPVCVPRSTATTQ</sequence>
<dbReference type="Proteomes" id="UP000569914">
    <property type="component" value="Unassembled WGS sequence"/>
</dbReference>
<accession>A0A7Y9L9Z5</accession>
<reference evidence="1 2" key="1">
    <citation type="submission" date="2020-07" db="EMBL/GenBank/DDBJ databases">
        <title>Sequencing the genomes of 1000 actinobacteria strains.</title>
        <authorList>
            <person name="Klenk H.-P."/>
        </authorList>
    </citation>
    <scope>NUCLEOTIDE SEQUENCE [LARGE SCALE GENOMIC DNA]</scope>
    <source>
        <strain evidence="1 2">DSM 22083</strain>
    </source>
</reference>
<dbReference type="EMBL" id="JACCBU010000001">
    <property type="protein sequence ID" value="NYE69253.1"/>
    <property type="molecule type" value="Genomic_DNA"/>
</dbReference>